<dbReference type="PANTHER" id="PTHR11911">
    <property type="entry name" value="INOSINE-5-MONOPHOSPHATE DEHYDROGENASE RELATED"/>
    <property type="match status" value="1"/>
</dbReference>
<dbReference type="RefSeq" id="WP_284056848.1">
    <property type="nucleotide sequence ID" value="NZ_JAMSLR010000004.1"/>
</dbReference>
<comment type="cofactor">
    <cofactor evidence="1 13">
        <name>K(+)</name>
        <dbReference type="ChEBI" id="CHEBI:29103"/>
    </cofactor>
</comment>
<comment type="subunit">
    <text evidence="3 13">Homotetramer.</text>
</comment>
<keyword evidence="8 13" id="KW-0630">Potassium</keyword>
<feature type="binding site" description="in other chain" evidence="13 17">
    <location>
        <position position="320"/>
    </location>
    <ligand>
        <name>K(+)</name>
        <dbReference type="ChEBI" id="CHEBI:29103"/>
        <note>ligand shared between two tetrameric partners</note>
    </ligand>
</feature>
<dbReference type="GO" id="GO:0000166">
    <property type="term" value="F:nucleotide binding"/>
    <property type="evidence" value="ECO:0007669"/>
    <property type="project" value="UniProtKB-UniRule"/>
</dbReference>
<dbReference type="FunFam" id="3.20.20.70:FF:000003">
    <property type="entry name" value="GMP reductase"/>
    <property type="match status" value="1"/>
</dbReference>
<evidence type="ECO:0000256" key="11">
    <source>
        <dbReference type="ARBA" id="ARBA00023122"/>
    </source>
</evidence>
<organism evidence="22 23">
    <name type="scientific">Thermalbibacter longus</name>
    <dbReference type="NCBI Taxonomy" id="2951981"/>
    <lineage>
        <taxon>Bacteria</taxon>
        <taxon>Pseudomonadati</taxon>
        <taxon>Thermomicrobiota</taxon>
        <taxon>Thermomicrobia</taxon>
        <taxon>Thermomicrobiales</taxon>
        <taxon>Thermomicrobiaceae</taxon>
        <taxon>Thermalbibacter</taxon>
    </lineage>
</organism>
<evidence type="ECO:0000256" key="17">
    <source>
        <dbReference type="PIRSR" id="PIRSR000130-4"/>
    </source>
</evidence>
<dbReference type="InterPro" id="IPR046342">
    <property type="entry name" value="CBS_dom_sf"/>
</dbReference>
<comment type="caution">
    <text evidence="22">The sequence shown here is derived from an EMBL/GenBank/DDBJ whole genome shotgun (WGS) entry which is preliminary data.</text>
</comment>
<evidence type="ECO:0000256" key="10">
    <source>
        <dbReference type="ARBA" id="ARBA00023027"/>
    </source>
</evidence>
<feature type="binding site" evidence="13 15">
    <location>
        <position position="323"/>
    </location>
    <ligand>
        <name>IMP</name>
        <dbReference type="ChEBI" id="CHEBI:58053"/>
    </ligand>
</feature>
<dbReference type="InterPro" id="IPR013785">
    <property type="entry name" value="Aldolase_TIM"/>
</dbReference>
<dbReference type="PROSITE" id="PS00487">
    <property type="entry name" value="IMP_DH_GMP_RED"/>
    <property type="match status" value="1"/>
</dbReference>
<gene>
    <name evidence="13 22" type="primary">guaB</name>
    <name evidence="22" type="ORF">NET02_07930</name>
</gene>
<comment type="function">
    <text evidence="13">Catalyzes the conversion of inosine 5'-phosphate (IMP) to xanthosine 5'-phosphate (XMP), the first committed and rate-limiting step in the de novo synthesis of guanine nucleotides, and therefore plays an important role in the regulation of cell growth.</text>
</comment>
<dbReference type="EC" id="1.1.1.205" evidence="13 20"/>
<feature type="binding site" evidence="13 15">
    <location>
        <begin position="358"/>
        <end position="360"/>
    </location>
    <ligand>
        <name>IMP</name>
        <dbReference type="ChEBI" id="CHEBI:58053"/>
    </ligand>
</feature>
<dbReference type="PANTHER" id="PTHR11911:SF111">
    <property type="entry name" value="INOSINE-5'-MONOPHOSPHATE DEHYDROGENASE"/>
    <property type="match status" value="1"/>
</dbReference>
<sequence>MVIAQDPAQPKIVEVPALETVIDEKLVGSGLTFDDVLLIPAESSVLPKDADTRTRLTRTIWLNIPIVSAAMDTVTEARMAIALAREGGIGIIHRNLSIEEQVAEVDKVKRSESGMIVEPVTLRPDDRVRDALAVMERYHISGVPITDAQGKLVGILTNRDLRFEEDLDQPIERLMTKENLITVPVGTTLDEAREILHQHKIEKLPVVDERGYLKGLITVKDIQKRIQYPNATKDSQGRLRVGAAIGVGPDALERAAALVEEGVDVLVIDTAHGHSLGVIEMVRAVKSRWSVEVIAGNIATGEAALALIEAGADAVKVGVGPGSICTTRIVAGVGVPQITAIMDVARVAHAYDVPVIADGGIQFSGDIAKAIAAGADTVMLGSLLAGVDESPGEVILYQGERFKEYRGMGSIGAMKARSYSKDRYFQQDVESLSKFVPEGIEGRVPYKGPLANIVYQLVGGLRAAMGYCGAATIRELQEKGRFIQMTSAGLRESHPHDVVITKEAPNYRLTR</sequence>
<evidence type="ECO:0000256" key="16">
    <source>
        <dbReference type="PIRSR" id="PIRSR000130-3"/>
    </source>
</evidence>
<feature type="binding site" evidence="13">
    <location>
        <position position="269"/>
    </location>
    <ligand>
        <name>NAD(+)</name>
        <dbReference type="ChEBI" id="CHEBI:57540"/>
    </ligand>
</feature>
<keyword evidence="4 13" id="KW-0479">Metal-binding</keyword>
<protein>
    <recommendedName>
        <fullName evidence="13 20">Inosine-5'-monophosphate dehydrogenase</fullName>
        <shortName evidence="13">IMP dehydrogenase</shortName>
        <shortName evidence="13">IMPD</shortName>
        <shortName evidence="13">IMPDH</shortName>
        <ecNumber evidence="13 20">1.1.1.205</ecNumber>
    </recommendedName>
</protein>
<evidence type="ECO:0000256" key="9">
    <source>
        <dbReference type="ARBA" id="ARBA00023002"/>
    </source>
</evidence>
<dbReference type="Gene3D" id="3.20.20.70">
    <property type="entry name" value="Aldolase class I"/>
    <property type="match status" value="1"/>
</dbReference>
<dbReference type="NCBIfam" id="TIGR01302">
    <property type="entry name" value="IMP_dehydrog"/>
    <property type="match status" value="1"/>
</dbReference>
<dbReference type="GO" id="GO:0046872">
    <property type="term" value="F:metal ion binding"/>
    <property type="evidence" value="ECO:0007669"/>
    <property type="project" value="UniProtKB-UniRule"/>
</dbReference>
<dbReference type="InterPro" id="IPR015875">
    <property type="entry name" value="IMP_DH/GMP_Rdtase_CS"/>
</dbReference>
<evidence type="ECO:0000256" key="20">
    <source>
        <dbReference type="RuleBase" id="RU003928"/>
    </source>
</evidence>
<evidence type="ECO:0000256" key="12">
    <source>
        <dbReference type="ARBA" id="ARBA00048028"/>
    </source>
</evidence>
<evidence type="ECO:0000256" key="15">
    <source>
        <dbReference type="PIRSR" id="PIRSR000130-2"/>
    </source>
</evidence>
<feature type="binding site" description="in other chain" evidence="13 17">
    <location>
        <position position="325"/>
    </location>
    <ligand>
        <name>K(+)</name>
        <dbReference type="ChEBI" id="CHEBI:29103"/>
        <note>ligand shared between two tetrameric partners</note>
    </ligand>
</feature>
<proteinExistence type="inferred from homology"/>
<keyword evidence="9 13" id="KW-0560">Oxidoreductase</keyword>
<dbReference type="InterPro" id="IPR005990">
    <property type="entry name" value="IMP_DH"/>
</dbReference>
<dbReference type="Pfam" id="PF00571">
    <property type="entry name" value="CBS"/>
    <property type="match status" value="2"/>
</dbReference>
<dbReference type="Pfam" id="PF00478">
    <property type="entry name" value="IMPDH"/>
    <property type="match status" value="1"/>
</dbReference>
<evidence type="ECO:0000256" key="1">
    <source>
        <dbReference type="ARBA" id="ARBA00001958"/>
    </source>
</evidence>
<dbReference type="GO" id="GO:0006183">
    <property type="term" value="P:GTP biosynthetic process"/>
    <property type="evidence" value="ECO:0007669"/>
    <property type="project" value="TreeGrafter"/>
</dbReference>
<keyword evidence="6 13" id="KW-0332">GMP biosynthesis</keyword>
<dbReference type="EMBL" id="JAMSLR010000004">
    <property type="protein sequence ID" value="MCM8749069.1"/>
    <property type="molecule type" value="Genomic_DNA"/>
</dbReference>
<feature type="binding site" evidence="13 15">
    <location>
        <begin position="381"/>
        <end position="382"/>
    </location>
    <ligand>
        <name>IMP</name>
        <dbReference type="ChEBI" id="CHEBI:58053"/>
    </ligand>
</feature>
<evidence type="ECO:0000256" key="4">
    <source>
        <dbReference type="ARBA" id="ARBA00022723"/>
    </source>
</evidence>
<evidence type="ECO:0000256" key="7">
    <source>
        <dbReference type="ARBA" id="ARBA00022755"/>
    </source>
</evidence>
<dbReference type="InterPro" id="IPR000644">
    <property type="entry name" value="CBS_dom"/>
</dbReference>
<feature type="domain" description="CBS" evidence="21">
    <location>
        <begin position="175"/>
        <end position="232"/>
    </location>
</feature>
<dbReference type="Proteomes" id="UP001165306">
    <property type="component" value="Unassembled WGS sequence"/>
</dbReference>
<feature type="binding site" description="in other chain" evidence="13 17">
    <location>
        <position position="322"/>
    </location>
    <ligand>
        <name>K(+)</name>
        <dbReference type="ChEBI" id="CHEBI:29103"/>
        <note>ligand shared between two tetrameric partners</note>
    </ligand>
</feature>
<comment type="catalytic activity">
    <reaction evidence="12 13 20">
        <text>IMP + NAD(+) + H2O = XMP + NADH + H(+)</text>
        <dbReference type="Rhea" id="RHEA:11708"/>
        <dbReference type="ChEBI" id="CHEBI:15377"/>
        <dbReference type="ChEBI" id="CHEBI:15378"/>
        <dbReference type="ChEBI" id="CHEBI:57464"/>
        <dbReference type="ChEBI" id="CHEBI:57540"/>
        <dbReference type="ChEBI" id="CHEBI:57945"/>
        <dbReference type="ChEBI" id="CHEBI:58053"/>
        <dbReference type="EC" id="1.1.1.205"/>
    </reaction>
</comment>
<evidence type="ECO:0000256" key="3">
    <source>
        <dbReference type="ARBA" id="ARBA00011881"/>
    </source>
</evidence>
<dbReference type="CDD" id="cd00381">
    <property type="entry name" value="IMPDH"/>
    <property type="match status" value="1"/>
</dbReference>
<dbReference type="SUPFAM" id="SSF51412">
    <property type="entry name" value="Inosine monophosphate dehydrogenase (IMPDH)"/>
    <property type="match status" value="1"/>
</dbReference>
<evidence type="ECO:0000256" key="8">
    <source>
        <dbReference type="ARBA" id="ARBA00022958"/>
    </source>
</evidence>
<dbReference type="PIRSF" id="PIRSF000130">
    <property type="entry name" value="IMPDH"/>
    <property type="match status" value="1"/>
</dbReference>
<evidence type="ECO:0000256" key="18">
    <source>
        <dbReference type="PROSITE-ProRule" id="PRU00703"/>
    </source>
</evidence>
<evidence type="ECO:0000256" key="2">
    <source>
        <dbReference type="ARBA" id="ARBA00005502"/>
    </source>
</evidence>
<accession>A0AA42BAU8</accession>
<name>A0AA42BAU8_9BACT</name>
<dbReference type="HAMAP" id="MF_01964">
    <property type="entry name" value="IMPDH"/>
    <property type="match status" value="1"/>
</dbReference>
<feature type="active site" description="Thioimidate intermediate" evidence="13 14">
    <location>
        <position position="325"/>
    </location>
</feature>
<feature type="domain" description="CBS" evidence="21">
    <location>
        <begin position="115"/>
        <end position="173"/>
    </location>
</feature>
<comment type="activity regulation">
    <text evidence="13">Mycophenolic acid (MPA) is a non-competitive inhibitor that prevents formation of the closed enzyme conformation by binding to the same site as the amobile flap. In contrast, mizoribine monophosphate (MZP) is a competitive inhibitor that induces the closed conformation. MPA is a potent inhibitor of mammalian IMPDHs but a poor inhibitor of the bacterial enzymes. MZP is a more potent inhibitor of bacterial IMPDH.</text>
</comment>
<comment type="pathway">
    <text evidence="13 20">Purine metabolism; XMP biosynthesis via de novo pathway; XMP from IMP: step 1/1.</text>
</comment>
<evidence type="ECO:0000256" key="13">
    <source>
        <dbReference type="HAMAP-Rule" id="MF_01964"/>
    </source>
</evidence>
<feature type="binding site" evidence="16">
    <location>
        <begin position="269"/>
        <end position="271"/>
    </location>
    <ligand>
        <name>NAD(+)</name>
        <dbReference type="ChEBI" id="CHEBI:57540"/>
    </ligand>
</feature>
<reference evidence="22" key="1">
    <citation type="submission" date="2022-06" db="EMBL/GenBank/DDBJ databases">
        <title>CFH 74404 Thermomicrobiaceae sp.</title>
        <authorList>
            <person name="Ming H."/>
            <person name="Li W.-J."/>
            <person name="Zhao Z."/>
        </authorList>
    </citation>
    <scope>NUCLEOTIDE SEQUENCE</scope>
    <source>
        <strain evidence="22">CFH 74404</strain>
    </source>
</reference>
<feature type="binding site" evidence="13">
    <location>
        <position position="493"/>
    </location>
    <ligand>
        <name>K(+)</name>
        <dbReference type="ChEBI" id="CHEBI:29103"/>
        <note>ligand shared between two tetrameric partners</note>
    </ligand>
</feature>
<feature type="binding site" evidence="13 15">
    <location>
        <position position="438"/>
    </location>
    <ligand>
        <name>IMP</name>
        <dbReference type="ChEBI" id="CHEBI:58053"/>
    </ligand>
</feature>
<feature type="binding site" evidence="13 16">
    <location>
        <begin position="318"/>
        <end position="320"/>
    </location>
    <ligand>
        <name>NAD(+)</name>
        <dbReference type="ChEBI" id="CHEBI:57540"/>
    </ligand>
</feature>
<evidence type="ECO:0000256" key="19">
    <source>
        <dbReference type="RuleBase" id="RU003927"/>
    </source>
</evidence>
<keyword evidence="10 13" id="KW-0520">NAD</keyword>
<feature type="active site" description="Proton acceptor" evidence="13 14">
    <location>
        <position position="423"/>
    </location>
</feature>
<dbReference type="SUPFAM" id="SSF54631">
    <property type="entry name" value="CBS-domain pair"/>
    <property type="match status" value="1"/>
</dbReference>
<dbReference type="SMART" id="SM00116">
    <property type="entry name" value="CBS"/>
    <property type="match status" value="2"/>
</dbReference>
<evidence type="ECO:0000313" key="22">
    <source>
        <dbReference type="EMBL" id="MCM8749069.1"/>
    </source>
</evidence>
<feature type="binding site" evidence="13">
    <location>
        <position position="494"/>
    </location>
    <ligand>
        <name>K(+)</name>
        <dbReference type="ChEBI" id="CHEBI:29103"/>
        <note>ligand shared between two tetrameric partners</note>
    </ligand>
</feature>
<dbReference type="AlphaFoldDB" id="A0AA42BAU8"/>
<evidence type="ECO:0000256" key="14">
    <source>
        <dbReference type="PIRSR" id="PIRSR000130-1"/>
    </source>
</evidence>
<evidence type="ECO:0000259" key="21">
    <source>
        <dbReference type="PROSITE" id="PS51371"/>
    </source>
</evidence>
<evidence type="ECO:0000256" key="6">
    <source>
        <dbReference type="ARBA" id="ARBA00022749"/>
    </source>
</evidence>
<feature type="binding site" evidence="13 15">
    <location>
        <begin position="405"/>
        <end position="409"/>
    </location>
    <ligand>
        <name>IMP</name>
        <dbReference type="ChEBI" id="CHEBI:58053"/>
    </ligand>
</feature>
<dbReference type="CDD" id="cd04601">
    <property type="entry name" value="CBS_pair_IMPDH"/>
    <property type="match status" value="1"/>
</dbReference>
<comment type="similarity">
    <text evidence="2 13 19">Belongs to the IMPDH/GMPR family.</text>
</comment>
<evidence type="ECO:0000256" key="5">
    <source>
        <dbReference type="ARBA" id="ARBA00022737"/>
    </source>
</evidence>
<dbReference type="GO" id="GO:0003938">
    <property type="term" value="F:IMP dehydrogenase activity"/>
    <property type="evidence" value="ECO:0007669"/>
    <property type="project" value="UniProtKB-UniRule"/>
</dbReference>
<feature type="binding site" evidence="13">
    <location>
        <position position="492"/>
    </location>
    <ligand>
        <name>K(+)</name>
        <dbReference type="ChEBI" id="CHEBI:29103"/>
        <note>ligand shared between two tetrameric partners</note>
    </ligand>
</feature>
<keyword evidence="11 18" id="KW-0129">CBS domain</keyword>
<dbReference type="SMART" id="SM01240">
    <property type="entry name" value="IMPDH"/>
    <property type="match status" value="1"/>
</dbReference>
<evidence type="ECO:0000313" key="23">
    <source>
        <dbReference type="Proteomes" id="UP001165306"/>
    </source>
</evidence>
<dbReference type="InterPro" id="IPR001093">
    <property type="entry name" value="IMP_DH_GMPRt"/>
</dbReference>
<dbReference type="PROSITE" id="PS51371">
    <property type="entry name" value="CBS"/>
    <property type="match status" value="2"/>
</dbReference>
<keyword evidence="5" id="KW-0677">Repeat</keyword>
<dbReference type="GO" id="GO:0006177">
    <property type="term" value="P:GMP biosynthetic process"/>
    <property type="evidence" value="ECO:0007669"/>
    <property type="project" value="UniProtKB-UniRule"/>
</dbReference>
<keyword evidence="23" id="KW-1185">Reference proteome</keyword>
<keyword evidence="7 13" id="KW-0658">Purine biosynthesis</keyword>
<comment type="caution">
    <text evidence="13">Lacks conserved residue(s) required for the propagation of feature annotation.</text>
</comment>